<evidence type="ECO:0000256" key="1">
    <source>
        <dbReference type="ARBA" id="ARBA00023125"/>
    </source>
</evidence>
<accession>A0A540VTW1</accession>
<evidence type="ECO:0000259" key="2">
    <source>
        <dbReference type="PROSITE" id="PS50943"/>
    </source>
</evidence>
<comment type="caution">
    <text evidence="3">The sequence shown here is derived from an EMBL/GenBank/DDBJ whole genome shotgun (WGS) entry which is preliminary data.</text>
</comment>
<dbReference type="CDD" id="cd00093">
    <property type="entry name" value="HTH_XRE"/>
    <property type="match status" value="1"/>
</dbReference>
<dbReference type="SMART" id="SM00530">
    <property type="entry name" value="HTH_XRE"/>
    <property type="match status" value="1"/>
</dbReference>
<evidence type="ECO:0000313" key="3">
    <source>
        <dbReference type="EMBL" id="TQF00198.1"/>
    </source>
</evidence>
<dbReference type="InterPro" id="IPR010982">
    <property type="entry name" value="Lambda_DNA-bd_dom_sf"/>
</dbReference>
<dbReference type="Pfam" id="PF01381">
    <property type="entry name" value="HTH_3"/>
    <property type="match status" value="1"/>
</dbReference>
<protein>
    <submittedName>
        <fullName evidence="3">Helix-turn-helix transcriptional regulator</fullName>
    </submittedName>
</protein>
<gene>
    <name evidence="3" type="ORF">FKY71_04625</name>
</gene>
<dbReference type="SUPFAM" id="SSF47413">
    <property type="entry name" value="lambda repressor-like DNA-binding domains"/>
    <property type="match status" value="1"/>
</dbReference>
<feature type="domain" description="HTH cro/C1-type" evidence="2">
    <location>
        <begin position="3"/>
        <end position="57"/>
    </location>
</feature>
<dbReference type="Gene3D" id="1.10.260.40">
    <property type="entry name" value="lambda repressor-like DNA-binding domains"/>
    <property type="match status" value="1"/>
</dbReference>
<name>A0A540VTW1_9GAMM</name>
<dbReference type="PROSITE" id="PS50943">
    <property type="entry name" value="HTH_CROC1"/>
    <property type="match status" value="1"/>
</dbReference>
<evidence type="ECO:0000313" key="4">
    <source>
        <dbReference type="Proteomes" id="UP000315400"/>
    </source>
</evidence>
<proteinExistence type="predicted"/>
<dbReference type="Proteomes" id="UP000315400">
    <property type="component" value="Unassembled WGS sequence"/>
</dbReference>
<dbReference type="EMBL" id="VIFK01000020">
    <property type="protein sequence ID" value="TQF00198.1"/>
    <property type="molecule type" value="Genomic_DNA"/>
</dbReference>
<dbReference type="InterPro" id="IPR050807">
    <property type="entry name" value="TransReg_Diox_bact_type"/>
</dbReference>
<organism evidence="3 4">
    <name type="scientific">Spiribacter salinus</name>
    <dbReference type="NCBI Taxonomy" id="1335746"/>
    <lineage>
        <taxon>Bacteria</taxon>
        <taxon>Pseudomonadati</taxon>
        <taxon>Pseudomonadota</taxon>
        <taxon>Gammaproteobacteria</taxon>
        <taxon>Chromatiales</taxon>
        <taxon>Ectothiorhodospiraceae</taxon>
        <taxon>Spiribacter</taxon>
    </lineage>
</organism>
<dbReference type="GO" id="GO:0003700">
    <property type="term" value="F:DNA-binding transcription factor activity"/>
    <property type="evidence" value="ECO:0007669"/>
    <property type="project" value="TreeGrafter"/>
</dbReference>
<reference evidence="3 4" key="1">
    <citation type="submission" date="2019-06" db="EMBL/GenBank/DDBJ databases">
        <title>Metagenome assembled Genome of Spiribacter salinus SL48-SHIP from the microbial mat of Salt Lake 48 (Novosibirsk region, Russia).</title>
        <authorList>
            <person name="Shipova A."/>
            <person name="Rozanov A.S."/>
            <person name="Bryanskaya A.V."/>
            <person name="Peltek S.E."/>
        </authorList>
    </citation>
    <scope>NUCLEOTIDE SEQUENCE [LARGE SCALE GENOMIC DNA]</scope>
    <source>
        <strain evidence="3">SL48-SHIP-2</strain>
    </source>
</reference>
<keyword evidence="1" id="KW-0238">DNA-binding</keyword>
<dbReference type="InterPro" id="IPR001387">
    <property type="entry name" value="Cro/C1-type_HTH"/>
</dbReference>
<dbReference type="PANTHER" id="PTHR46797:SF1">
    <property type="entry name" value="METHYLPHOSPHONATE SYNTHASE"/>
    <property type="match status" value="1"/>
</dbReference>
<dbReference type="AlphaFoldDB" id="A0A540VTW1"/>
<dbReference type="GO" id="GO:0005829">
    <property type="term" value="C:cytosol"/>
    <property type="evidence" value="ECO:0007669"/>
    <property type="project" value="TreeGrafter"/>
</dbReference>
<dbReference type="PANTHER" id="PTHR46797">
    <property type="entry name" value="HTH-TYPE TRANSCRIPTIONAL REGULATOR"/>
    <property type="match status" value="1"/>
</dbReference>
<sequence>MNIKEARRRAGFNQAELGALVGLDQSGISRLERGERPITLDTLRQIARVLNIPLTDLLDDEMGDDAA</sequence>
<dbReference type="GO" id="GO:0003677">
    <property type="term" value="F:DNA binding"/>
    <property type="evidence" value="ECO:0007669"/>
    <property type="project" value="UniProtKB-KW"/>
</dbReference>